<dbReference type="Proteomes" id="UP001153148">
    <property type="component" value="Unassembled WGS sequence"/>
</dbReference>
<dbReference type="EMBL" id="CAJPIN010023678">
    <property type="protein sequence ID" value="CAG2063002.1"/>
    <property type="molecule type" value="Genomic_DNA"/>
</dbReference>
<name>A0ABN7P573_TIMPD</name>
<protein>
    <submittedName>
        <fullName evidence="1">Uncharacterized protein</fullName>
    </submittedName>
</protein>
<evidence type="ECO:0000313" key="2">
    <source>
        <dbReference type="Proteomes" id="UP001153148"/>
    </source>
</evidence>
<evidence type="ECO:0000313" key="1">
    <source>
        <dbReference type="EMBL" id="CAG2063002.1"/>
    </source>
</evidence>
<keyword evidence="2" id="KW-1185">Reference proteome</keyword>
<organism evidence="1 2">
    <name type="scientific">Timema podura</name>
    <name type="common">Walking stick</name>
    <dbReference type="NCBI Taxonomy" id="61482"/>
    <lineage>
        <taxon>Eukaryota</taxon>
        <taxon>Metazoa</taxon>
        <taxon>Ecdysozoa</taxon>
        <taxon>Arthropoda</taxon>
        <taxon>Hexapoda</taxon>
        <taxon>Insecta</taxon>
        <taxon>Pterygota</taxon>
        <taxon>Neoptera</taxon>
        <taxon>Polyneoptera</taxon>
        <taxon>Phasmatodea</taxon>
        <taxon>Timematodea</taxon>
        <taxon>Timematoidea</taxon>
        <taxon>Timematidae</taxon>
        <taxon>Timema</taxon>
    </lineage>
</organism>
<proteinExistence type="predicted"/>
<accession>A0ABN7P573</accession>
<gene>
    <name evidence="1" type="ORF">TPAB3V08_LOCUS9950</name>
</gene>
<sequence length="83" mass="9590">MGSVDLSEETQENDECGWDEISRKCVRKNSHVKVVMNPEENRCRVSREAHFPTSVLKYLHLDKPQEDRVYPVKGGLFNGRLSN</sequence>
<reference evidence="1" key="1">
    <citation type="submission" date="2021-03" db="EMBL/GenBank/DDBJ databases">
        <authorList>
            <person name="Tran Van P."/>
        </authorList>
    </citation>
    <scope>NUCLEOTIDE SEQUENCE</scope>
</reference>
<comment type="caution">
    <text evidence="1">The sequence shown here is derived from an EMBL/GenBank/DDBJ whole genome shotgun (WGS) entry which is preliminary data.</text>
</comment>